<sequence length="153" mass="16637">MLPPAIITPFTCVIPDSLNCTLQHAPDGLQVTVHSSNTPPAFLSLSMFSLKVKSPDLLRMYQLSGLPRASSLFPRLASPPHKPGSVAPIPTLPKMTKQRHLPRVVFRHEASPPPTVPPRRPASPCSLPSQPVCFTLLLFAVFTVHSTLSCVYP</sequence>
<dbReference type="Proteomes" id="UP000324222">
    <property type="component" value="Unassembled WGS sequence"/>
</dbReference>
<name>A0A5B7FZ38_PORTR</name>
<evidence type="ECO:0000313" key="2">
    <source>
        <dbReference type="Proteomes" id="UP000324222"/>
    </source>
</evidence>
<dbReference type="EMBL" id="VSRR010011128">
    <property type="protein sequence ID" value="MPC52761.1"/>
    <property type="molecule type" value="Genomic_DNA"/>
</dbReference>
<proteinExistence type="predicted"/>
<comment type="caution">
    <text evidence="1">The sequence shown here is derived from an EMBL/GenBank/DDBJ whole genome shotgun (WGS) entry which is preliminary data.</text>
</comment>
<organism evidence="1 2">
    <name type="scientific">Portunus trituberculatus</name>
    <name type="common">Swimming crab</name>
    <name type="synonym">Neptunus trituberculatus</name>
    <dbReference type="NCBI Taxonomy" id="210409"/>
    <lineage>
        <taxon>Eukaryota</taxon>
        <taxon>Metazoa</taxon>
        <taxon>Ecdysozoa</taxon>
        <taxon>Arthropoda</taxon>
        <taxon>Crustacea</taxon>
        <taxon>Multicrustacea</taxon>
        <taxon>Malacostraca</taxon>
        <taxon>Eumalacostraca</taxon>
        <taxon>Eucarida</taxon>
        <taxon>Decapoda</taxon>
        <taxon>Pleocyemata</taxon>
        <taxon>Brachyura</taxon>
        <taxon>Eubrachyura</taxon>
        <taxon>Portunoidea</taxon>
        <taxon>Portunidae</taxon>
        <taxon>Portuninae</taxon>
        <taxon>Portunus</taxon>
    </lineage>
</organism>
<dbReference type="AlphaFoldDB" id="A0A5B7FZ38"/>
<gene>
    <name evidence="1" type="ORF">E2C01_046637</name>
</gene>
<keyword evidence="2" id="KW-1185">Reference proteome</keyword>
<protein>
    <submittedName>
        <fullName evidence="1">Uncharacterized protein</fullName>
    </submittedName>
</protein>
<reference evidence="1 2" key="1">
    <citation type="submission" date="2019-05" db="EMBL/GenBank/DDBJ databases">
        <title>Another draft genome of Portunus trituberculatus and its Hox gene families provides insights of decapod evolution.</title>
        <authorList>
            <person name="Jeong J.-H."/>
            <person name="Song I."/>
            <person name="Kim S."/>
            <person name="Choi T."/>
            <person name="Kim D."/>
            <person name="Ryu S."/>
            <person name="Kim W."/>
        </authorList>
    </citation>
    <scope>NUCLEOTIDE SEQUENCE [LARGE SCALE GENOMIC DNA]</scope>
    <source>
        <tissue evidence="1">Muscle</tissue>
    </source>
</reference>
<accession>A0A5B7FZ38</accession>
<evidence type="ECO:0000313" key="1">
    <source>
        <dbReference type="EMBL" id="MPC52761.1"/>
    </source>
</evidence>